<dbReference type="Gene3D" id="3.30.70.270">
    <property type="match status" value="1"/>
</dbReference>
<dbReference type="InterPro" id="IPR037151">
    <property type="entry name" value="AlkB-like_sf"/>
</dbReference>
<keyword evidence="8" id="KW-0067">ATP-binding</keyword>
<dbReference type="GO" id="GO:0003724">
    <property type="term" value="F:RNA helicase activity"/>
    <property type="evidence" value="ECO:0007669"/>
    <property type="project" value="InterPro"/>
</dbReference>
<evidence type="ECO:0000256" key="9">
    <source>
        <dbReference type="ARBA" id="ARBA00022953"/>
    </source>
</evidence>
<dbReference type="Pfam" id="PF00680">
    <property type="entry name" value="RdRP_1"/>
    <property type="match status" value="1"/>
</dbReference>
<dbReference type="SUPFAM" id="SSF52540">
    <property type="entry name" value="P-loop containing nucleoside triphosphate hydrolases"/>
    <property type="match status" value="1"/>
</dbReference>
<proteinExistence type="predicted"/>
<feature type="region of interest" description="Disordered" evidence="10">
    <location>
        <begin position="759"/>
        <end position="809"/>
    </location>
</feature>
<dbReference type="GO" id="GO:0003968">
    <property type="term" value="F:RNA-directed RNA polymerase activity"/>
    <property type="evidence" value="ECO:0007669"/>
    <property type="project" value="UniProtKB-KW"/>
</dbReference>
<dbReference type="InterPro" id="IPR043504">
    <property type="entry name" value="Peptidase_S1_PA_chymotrypsin"/>
</dbReference>
<dbReference type="PROSITE" id="PS51218">
    <property type="entry name" value="SF3_HELICASE_2"/>
    <property type="match status" value="1"/>
</dbReference>
<dbReference type="InterPro" id="IPR043128">
    <property type="entry name" value="Rev_trsase/Diguanyl_cyclase"/>
</dbReference>
<evidence type="ECO:0000313" key="14">
    <source>
        <dbReference type="EMBL" id="QJI53542.1"/>
    </source>
</evidence>
<keyword evidence="6" id="KW-0378">Hydrolase</keyword>
<dbReference type="InterPro" id="IPR001205">
    <property type="entry name" value="RNA-dir_pol_C"/>
</dbReference>
<feature type="domain" description="SF3 helicase" evidence="12">
    <location>
        <begin position="42"/>
        <end position="208"/>
    </location>
</feature>
<dbReference type="Gene3D" id="2.60.120.590">
    <property type="entry name" value="Alpha-ketoglutarate-dependent dioxygenase AlkB-like"/>
    <property type="match status" value="1"/>
</dbReference>
<dbReference type="Gene3D" id="1.20.960.20">
    <property type="match status" value="1"/>
</dbReference>
<dbReference type="InterPro" id="IPR000605">
    <property type="entry name" value="Helicase_SF3_ssDNA/RNA_vir"/>
</dbReference>
<reference evidence="14" key="1">
    <citation type="submission" date="2020-01" db="EMBL/GenBank/DDBJ databases">
        <title>Viral genomes from wild and zoo birds in China.</title>
        <authorList>
            <person name="Zhao M."/>
            <person name="Shan L.T."/>
            <person name="Yang X.S."/>
            <person name="Zhang W."/>
        </authorList>
    </citation>
    <scope>NUCLEOTIDE SEQUENCE</scope>
    <source>
        <strain evidence="14">Rfb093shi1</strain>
    </source>
</reference>
<evidence type="ECO:0000256" key="6">
    <source>
        <dbReference type="ARBA" id="ARBA00022801"/>
    </source>
</evidence>
<dbReference type="GO" id="GO:0039694">
    <property type="term" value="P:viral RNA genome replication"/>
    <property type="evidence" value="ECO:0007669"/>
    <property type="project" value="InterPro"/>
</dbReference>
<sequence length="1797" mass="205550">MFEFKSKIKECEGQYTNFIKMNPTVNLRHITPIWTQLNAAYQKLSHLWCKYMASSGFRREPVVLWLYGTTMIGKSAFIIWLVKTINEIMGTNWETFHICKGPDYWNGFAQQKIIIIDDFASYIGVEGCLDALAVMNLATCAPYNPSLAALDEKGIYANPAIVIVLSNHPSIPMNSGITDMTAFDRRRDIFAEVRWIEHEVCGITDKCEHFEKFRKAAKKSEADDDYETDDFSHLTFHLKNPIVNQPHTDPQGYKNSKSKRADGLYYKLNRHPDDVDVVNWKELAEMVVEKVKEKDAAYQKRLRDKERSDKKSGVVQESTVDVPHWEIKPNILINGPPGCGKSQMFLRFKTLLEKEDKPRTVLHIKTESEFEVFAQNNFETTKNVVIFDDLSTHLKSTLFPQFIEKVKERYDLLSEKLPLWICAANPVQLDDRLESHYSSLEALVMFYRRFIQIDCAFKRKRGISMWKRYSSADIESITEKKLNINDMVSFIRKGTCIQYTYDSLICHLQTFSPKLVSVPQVTELPTITDFTPDAVCKLKCSSKEFVDNFLNKSGSITTVINFMTGEGAEFYSKAGIDKMDIGRKILTTYRNVRAAAGCQFVDMYSFVLEAWTNDYLKEFRGNSYMMSFADVNFFIQTVCGEIQAGIYAPVNPELANMAIQATLTKELIESIDVAQVMIANLPPWFCLAMQCCSQVAKIGMTVVAATYVVRQNTLLFRAQKADKIVTEVKEKYMDEASVAVGTRFENAVSDVNEIPPMYPHSPGHTGTRQHATSVDRDPITKPDRAKRETDTPGKNFSCGGSKQRAPKGGISWRTTKEDFKIMGDVTNEVEMTATIKQQSVLLQQAYDPGLPSVLGAIMPNMVQLCDRKTKQRLCYGLMLYGKTGTTVAHLVHARDIEQVVAIDYKGTAYDVAISKESPEQDTLDFVITTKTCPPYRNIVKHLSCKDFAPQKGASVVLFTLNKDWFGGVPTAIIRNYNLEEERVFKADEAIHKVCGYSYVGTRTGYSIPNINTFDGDCGSVLLVCDPTWSGKVIGIHTAASTTVGYAREIYREQYEHAAKNQTLQVGPIKNLDMKTRIFGRFGEFVIPDHATDLEGHPVEAIGIIKQFIPSTTKLWLGPMPYGPKLYEPSLLSKFDSRSPQPGLDFMYDETMKWARPRAPISDEDCLELDHCFRAVGEHYGQIIKRHGCPIRVLSKTESINKLRGSMKSNPVLLSSSPGYPWNVFAQGGKKRFIEVDSQTGMRHFAKNQETSWLKNAVDDVISDARREEASYCVFKVCLKDELVKLKKIYEEPKTRTIAAAPLHLVIACRMFFHTVHAAIAECWPDVFAKVGIDAASLDWHAMFSRMLSKSERGFAFDFKGWDTCVPPEFTDRMWIFYDAVFSLCCPEYTPEMRSIIRGLYKNLSKFRFLLFQRVYLATGGVASGHPGTAIDNCIINTVNMYFAFRKIMKRVLPEYATWYYFLLFVDHADYGDDIFVAVVAWLLQHYNGVTVSKELEKIGWEVTSADKDKPITESILLWDCEFMSRGFERFYGLWVGPLREQQIVKCTHYVTTTKSHKFWRDQDKVFYQPEILADLAFVCLKEMFLHGEEKYNALRRHFIENFAKLGIPQYVPMYEEAYDNFMGSNLSYQSRHPSVETNLIEQGLDLPEWSIPESDKWNHFKNRSSICFGATYIYNGSQQPSEPTTGWPQEYLDLINTRLNKNFNSVLMNVYPPGGEIPYHRDNEREIDKKEGVACLTIQGDGVLQLRFKDQHRFLPQRPGTLYVLEREYLERWEHCRTDHREETVSLTFRKLEVPGR</sequence>
<dbReference type="InterPro" id="IPR009003">
    <property type="entry name" value="Peptidase_S1_PA"/>
</dbReference>
<evidence type="ECO:0000259" key="13">
    <source>
        <dbReference type="PROSITE" id="PS51471"/>
    </source>
</evidence>
<dbReference type="Pfam" id="PF00910">
    <property type="entry name" value="RNA_helicase"/>
    <property type="match status" value="1"/>
</dbReference>
<dbReference type="InterPro" id="IPR043502">
    <property type="entry name" value="DNA/RNA_pol_sf"/>
</dbReference>
<evidence type="ECO:0000256" key="1">
    <source>
        <dbReference type="ARBA" id="ARBA00022484"/>
    </source>
</evidence>
<evidence type="ECO:0000256" key="2">
    <source>
        <dbReference type="ARBA" id="ARBA00022670"/>
    </source>
</evidence>
<evidence type="ECO:0000259" key="12">
    <source>
        <dbReference type="PROSITE" id="PS51218"/>
    </source>
</evidence>
<keyword evidence="7" id="KW-0788">Thiol protease</keyword>
<dbReference type="GO" id="GO:0006508">
    <property type="term" value="P:proteolysis"/>
    <property type="evidence" value="ECO:0007669"/>
    <property type="project" value="UniProtKB-KW"/>
</dbReference>
<evidence type="ECO:0000256" key="8">
    <source>
        <dbReference type="ARBA" id="ARBA00022840"/>
    </source>
</evidence>
<keyword evidence="5" id="KW-0547">Nucleotide-binding</keyword>
<dbReference type="EMBL" id="MN918675">
    <property type="protein sequence ID" value="QJI53542.1"/>
    <property type="molecule type" value="Genomic_RNA"/>
</dbReference>
<dbReference type="InterPro" id="IPR005123">
    <property type="entry name" value="Oxoglu/Fe-dep_dioxygenase_dom"/>
</dbReference>
<dbReference type="GO" id="GO:0005524">
    <property type="term" value="F:ATP binding"/>
    <property type="evidence" value="ECO:0007669"/>
    <property type="project" value="UniProtKB-KW"/>
</dbReference>
<evidence type="ECO:0000256" key="5">
    <source>
        <dbReference type="ARBA" id="ARBA00022741"/>
    </source>
</evidence>
<keyword evidence="3" id="KW-0808">Transferase</keyword>
<feature type="domain" description="Fe2OG dioxygenase" evidence="13">
    <location>
        <begin position="1702"/>
        <end position="1797"/>
    </location>
</feature>
<evidence type="ECO:0000256" key="4">
    <source>
        <dbReference type="ARBA" id="ARBA00022695"/>
    </source>
</evidence>
<dbReference type="SUPFAM" id="SSF50494">
    <property type="entry name" value="Trypsin-like serine proteases"/>
    <property type="match status" value="1"/>
</dbReference>
<dbReference type="InterPro" id="IPR014759">
    <property type="entry name" value="Helicase_SF3_ssRNA_vir"/>
</dbReference>
<dbReference type="PROSITE" id="PS51471">
    <property type="entry name" value="FE2OG_OXY"/>
    <property type="match status" value="1"/>
</dbReference>
<dbReference type="InterPro" id="IPR027417">
    <property type="entry name" value="P-loop_NTPase"/>
</dbReference>
<feature type="compositionally biased region" description="Basic and acidic residues" evidence="10">
    <location>
        <begin position="773"/>
        <end position="791"/>
    </location>
</feature>
<protein>
    <submittedName>
        <fullName evidence="14">Uncharacterized protein</fullName>
    </submittedName>
</protein>
<dbReference type="GO" id="GO:0006351">
    <property type="term" value="P:DNA-templated transcription"/>
    <property type="evidence" value="ECO:0007669"/>
    <property type="project" value="InterPro"/>
</dbReference>
<feature type="domain" description="RdRp catalytic" evidence="11">
    <location>
        <begin position="1351"/>
        <end position="1486"/>
    </location>
</feature>
<organism evidence="14">
    <name type="scientific">Picornavirales sp</name>
    <dbReference type="NCBI Taxonomy" id="1955153"/>
    <lineage>
        <taxon>Viruses</taxon>
        <taxon>Riboviria</taxon>
        <taxon>Orthornavirae</taxon>
        <taxon>Pisuviricota</taxon>
        <taxon>Pisoniviricetes</taxon>
        <taxon>Picornavirales</taxon>
    </lineage>
</organism>
<evidence type="ECO:0000259" key="11">
    <source>
        <dbReference type="PROSITE" id="PS50507"/>
    </source>
</evidence>
<dbReference type="SUPFAM" id="SSF56672">
    <property type="entry name" value="DNA/RNA polymerases"/>
    <property type="match status" value="1"/>
</dbReference>
<keyword evidence="4" id="KW-0548">Nucleotidyltransferase</keyword>
<evidence type="ECO:0000256" key="3">
    <source>
        <dbReference type="ARBA" id="ARBA00022679"/>
    </source>
</evidence>
<dbReference type="InterPro" id="IPR007094">
    <property type="entry name" value="RNA-dir_pol_PSvirus"/>
</dbReference>
<dbReference type="GO" id="GO:0008234">
    <property type="term" value="F:cysteine-type peptidase activity"/>
    <property type="evidence" value="ECO:0007669"/>
    <property type="project" value="UniProtKB-KW"/>
</dbReference>
<accession>A0A6M3YNR6</accession>
<dbReference type="Gene3D" id="2.40.10.10">
    <property type="entry name" value="Trypsin-like serine proteases"/>
    <property type="match status" value="1"/>
</dbReference>
<evidence type="ECO:0000256" key="10">
    <source>
        <dbReference type="SAM" id="MobiDB-lite"/>
    </source>
</evidence>
<name>A0A6M3YNR6_9VIRU</name>
<keyword evidence="1" id="KW-0696">RNA-directed RNA polymerase</keyword>
<dbReference type="PROSITE" id="PS50507">
    <property type="entry name" value="RDRP_SSRNA_POS"/>
    <property type="match status" value="1"/>
</dbReference>
<keyword evidence="9" id="KW-0693">Viral RNA replication</keyword>
<dbReference type="SUPFAM" id="SSF51197">
    <property type="entry name" value="Clavaminate synthase-like"/>
    <property type="match status" value="1"/>
</dbReference>
<dbReference type="GO" id="GO:0003723">
    <property type="term" value="F:RNA binding"/>
    <property type="evidence" value="ECO:0007669"/>
    <property type="project" value="InterPro"/>
</dbReference>
<keyword evidence="2" id="KW-0645">Protease</keyword>
<evidence type="ECO:0000256" key="7">
    <source>
        <dbReference type="ARBA" id="ARBA00022807"/>
    </source>
</evidence>
<dbReference type="CDD" id="cd23169">
    <property type="entry name" value="ps-ssRNAv-Picornavirales"/>
    <property type="match status" value="1"/>
</dbReference>